<proteinExistence type="predicted"/>
<dbReference type="AlphaFoldDB" id="A0AAN7DQ47"/>
<organism evidence="2 3">
    <name type="scientific">Mucor velutinosus</name>
    <dbReference type="NCBI Taxonomy" id="708070"/>
    <lineage>
        <taxon>Eukaryota</taxon>
        <taxon>Fungi</taxon>
        <taxon>Fungi incertae sedis</taxon>
        <taxon>Mucoromycota</taxon>
        <taxon>Mucoromycotina</taxon>
        <taxon>Mucoromycetes</taxon>
        <taxon>Mucorales</taxon>
        <taxon>Mucorineae</taxon>
        <taxon>Mucoraceae</taxon>
        <taxon>Mucor</taxon>
    </lineage>
</organism>
<dbReference type="PANTHER" id="PTHR15955:SF10">
    <property type="entry name" value="DUF1115 DOMAIN PROTEIN (AFU_ORTHOLOGUE AFUA_5G14750)"/>
    <property type="match status" value="1"/>
</dbReference>
<dbReference type="GeneID" id="89956788"/>
<keyword evidence="3" id="KW-1185">Reference proteome</keyword>
<protein>
    <submittedName>
        <fullName evidence="2">Sphingolipid delta-4 desaturase</fullName>
    </submittedName>
</protein>
<dbReference type="EMBL" id="JASEJX010000006">
    <property type="protein sequence ID" value="KAK4521157.1"/>
    <property type="molecule type" value="Genomic_DNA"/>
</dbReference>
<dbReference type="Pfam" id="PF06544">
    <property type="entry name" value="Prp3_C"/>
    <property type="match status" value="1"/>
</dbReference>
<dbReference type="CDD" id="cd24163">
    <property type="entry name" value="RWDD2_C"/>
    <property type="match status" value="1"/>
</dbReference>
<feature type="domain" description="Small nuclear ribonucleoprotein Prp3 C-terminal" evidence="1">
    <location>
        <begin position="182"/>
        <end position="309"/>
    </location>
</feature>
<name>A0AAN7DQ47_9FUNG</name>
<dbReference type="InterPro" id="IPR059181">
    <property type="entry name" value="RWDD2A-B_C"/>
</dbReference>
<accession>A0AAN7DQ47</accession>
<dbReference type="InterPro" id="IPR016135">
    <property type="entry name" value="UBQ-conjugating_enzyme/RWD"/>
</dbReference>
<sequence length="315" mass="36364">MSNEILSDAVNTIDLLQSIYFDKEFEFQRNEDEAAYKMLQGCWESDTWPASFSPPLPSSLAFTIKAPVELTDQEQHDQDDAIYLTFNGQISLTSITDYQLTLPSAANLWLSREDHETLVNTLNNEIQLDPSDDRSTWVIEKMQQLQNIAEPYALSKLQKSKEESEKLKSLREGGPVRFLRDWIWFPMIYTREKRGDIIDWAPKYNITGFLCPGKPGAMCLEGPEKKVIQFVNDIKTISWASINPSHRKMTSRWKQTVDCSNDAQLNAERLFEGMTEIKFDIHGKFSNHNDLSKLQLWLKEKGCGEAFDHLFDYDS</sequence>
<evidence type="ECO:0000313" key="2">
    <source>
        <dbReference type="EMBL" id="KAK4521157.1"/>
    </source>
</evidence>
<dbReference type="Proteomes" id="UP001304243">
    <property type="component" value="Unassembled WGS sequence"/>
</dbReference>
<reference evidence="2 3" key="1">
    <citation type="submission" date="2022-11" db="EMBL/GenBank/DDBJ databases">
        <title>Mucor velutinosus strain NIH1002 WGS.</title>
        <authorList>
            <person name="Subramanian P."/>
            <person name="Mullikin J.C."/>
            <person name="Segre J.A."/>
            <person name="Zelazny A.M."/>
        </authorList>
    </citation>
    <scope>NUCLEOTIDE SEQUENCE [LARGE SCALE GENOMIC DNA]</scope>
    <source>
        <strain evidence="2 3">NIH1002</strain>
    </source>
</reference>
<dbReference type="InterPro" id="IPR010541">
    <property type="entry name" value="Prp3_C"/>
</dbReference>
<dbReference type="Gene3D" id="3.10.110.10">
    <property type="entry name" value="Ubiquitin Conjugating Enzyme"/>
    <property type="match status" value="1"/>
</dbReference>
<comment type="caution">
    <text evidence="2">The sequence shown here is derived from an EMBL/GenBank/DDBJ whole genome shotgun (WGS) entry which is preliminary data.</text>
</comment>
<gene>
    <name evidence="2" type="primary">DES1_2</name>
    <name evidence="2" type="ORF">ATC70_013102</name>
</gene>
<evidence type="ECO:0000259" key="1">
    <source>
        <dbReference type="Pfam" id="PF06544"/>
    </source>
</evidence>
<dbReference type="InterPro" id="IPR017359">
    <property type="entry name" value="Phi-like"/>
</dbReference>
<dbReference type="PANTHER" id="PTHR15955">
    <property type="entry name" value="RWD DOMAIN CONTAINING PROTEIN 2"/>
    <property type="match status" value="1"/>
</dbReference>
<dbReference type="PIRSF" id="PIRSF038021">
    <property type="entry name" value="UCP038021_RWDD2"/>
    <property type="match status" value="1"/>
</dbReference>
<dbReference type="RefSeq" id="XP_064687823.1">
    <property type="nucleotide sequence ID" value="XM_064832268.1"/>
</dbReference>
<evidence type="ECO:0000313" key="3">
    <source>
        <dbReference type="Proteomes" id="UP001304243"/>
    </source>
</evidence>